<dbReference type="EMBL" id="BKCJ011512504">
    <property type="protein sequence ID" value="GFD39179.1"/>
    <property type="molecule type" value="Genomic_DNA"/>
</dbReference>
<protein>
    <submittedName>
        <fullName evidence="2">Uncharacterized protein</fullName>
    </submittedName>
</protein>
<feature type="compositionally biased region" description="Basic and acidic residues" evidence="1">
    <location>
        <begin position="22"/>
        <end position="35"/>
    </location>
</feature>
<reference evidence="2" key="1">
    <citation type="journal article" date="2019" name="Sci. Rep.">
        <title>Draft genome of Tanacetum cinerariifolium, the natural source of mosquito coil.</title>
        <authorList>
            <person name="Yamashiro T."/>
            <person name="Shiraishi A."/>
            <person name="Satake H."/>
            <person name="Nakayama K."/>
        </authorList>
    </citation>
    <scope>NUCLEOTIDE SEQUENCE</scope>
</reference>
<name>A0A699VXV8_TANCI</name>
<sequence>VGDAFSDTLHRGVQAVAGDESGNDRHQGRAFKDRQVAPGETFDARLLDGEIKIPVLEQTGKAAVPFVTINGADAGKGVRSDHDSGQLGGVVMMGQAVLRLTVA</sequence>
<proteinExistence type="predicted"/>
<dbReference type="AlphaFoldDB" id="A0A699VXV8"/>
<accession>A0A699VXV8</accession>
<feature type="region of interest" description="Disordered" evidence="1">
    <location>
        <begin position="1"/>
        <end position="35"/>
    </location>
</feature>
<gene>
    <name evidence="2" type="ORF">Tci_911148</name>
</gene>
<evidence type="ECO:0000256" key="1">
    <source>
        <dbReference type="SAM" id="MobiDB-lite"/>
    </source>
</evidence>
<organism evidence="2">
    <name type="scientific">Tanacetum cinerariifolium</name>
    <name type="common">Dalmatian daisy</name>
    <name type="synonym">Chrysanthemum cinerariifolium</name>
    <dbReference type="NCBI Taxonomy" id="118510"/>
    <lineage>
        <taxon>Eukaryota</taxon>
        <taxon>Viridiplantae</taxon>
        <taxon>Streptophyta</taxon>
        <taxon>Embryophyta</taxon>
        <taxon>Tracheophyta</taxon>
        <taxon>Spermatophyta</taxon>
        <taxon>Magnoliopsida</taxon>
        <taxon>eudicotyledons</taxon>
        <taxon>Gunneridae</taxon>
        <taxon>Pentapetalae</taxon>
        <taxon>asterids</taxon>
        <taxon>campanulids</taxon>
        <taxon>Asterales</taxon>
        <taxon>Asteraceae</taxon>
        <taxon>Asteroideae</taxon>
        <taxon>Anthemideae</taxon>
        <taxon>Anthemidinae</taxon>
        <taxon>Tanacetum</taxon>
    </lineage>
</organism>
<feature type="non-terminal residue" evidence="2">
    <location>
        <position position="1"/>
    </location>
</feature>
<evidence type="ECO:0000313" key="2">
    <source>
        <dbReference type="EMBL" id="GFD39179.1"/>
    </source>
</evidence>
<comment type="caution">
    <text evidence="2">The sequence shown here is derived from an EMBL/GenBank/DDBJ whole genome shotgun (WGS) entry which is preliminary data.</text>
</comment>